<evidence type="ECO:0000256" key="3">
    <source>
        <dbReference type="ARBA" id="ARBA00022552"/>
    </source>
</evidence>
<protein>
    <recommendedName>
        <fullName evidence="5">Ribosome maturation factor RimM</fullName>
    </recommendedName>
</protein>
<evidence type="ECO:0000313" key="8">
    <source>
        <dbReference type="EMBL" id="HIX03446.1"/>
    </source>
</evidence>
<dbReference type="SUPFAM" id="SSF50346">
    <property type="entry name" value="PRC-barrel domain"/>
    <property type="match status" value="1"/>
</dbReference>
<dbReference type="InterPro" id="IPR036976">
    <property type="entry name" value="RimM_N_sf"/>
</dbReference>
<dbReference type="GO" id="GO:0005840">
    <property type="term" value="C:ribosome"/>
    <property type="evidence" value="ECO:0007669"/>
    <property type="project" value="InterPro"/>
</dbReference>
<evidence type="ECO:0000259" key="7">
    <source>
        <dbReference type="Pfam" id="PF24986"/>
    </source>
</evidence>
<dbReference type="PANTHER" id="PTHR33692:SF1">
    <property type="entry name" value="RIBOSOME MATURATION FACTOR RIMM"/>
    <property type="match status" value="1"/>
</dbReference>
<dbReference type="Gene3D" id="2.40.30.60">
    <property type="entry name" value="RimM"/>
    <property type="match status" value="1"/>
</dbReference>
<dbReference type="InterPro" id="IPR002676">
    <property type="entry name" value="RimM_N"/>
</dbReference>
<evidence type="ECO:0000256" key="4">
    <source>
        <dbReference type="ARBA" id="ARBA00023186"/>
    </source>
</evidence>
<dbReference type="InterPro" id="IPR011033">
    <property type="entry name" value="PRC_barrel-like_sf"/>
</dbReference>
<evidence type="ECO:0000256" key="1">
    <source>
        <dbReference type="ARBA" id="ARBA00022490"/>
    </source>
</evidence>
<keyword evidence="2 5" id="KW-0690">Ribosome biogenesis</keyword>
<evidence type="ECO:0000313" key="9">
    <source>
        <dbReference type="Proteomes" id="UP000824202"/>
    </source>
</evidence>
<comment type="subunit">
    <text evidence="5">Binds ribosomal protein uS19.</text>
</comment>
<dbReference type="GO" id="GO:0006364">
    <property type="term" value="P:rRNA processing"/>
    <property type="evidence" value="ECO:0007669"/>
    <property type="project" value="UniProtKB-UniRule"/>
</dbReference>
<gene>
    <name evidence="5 8" type="primary">rimM</name>
    <name evidence="8" type="ORF">H9863_04925</name>
</gene>
<proteinExistence type="inferred from homology"/>
<comment type="similarity">
    <text evidence="5">Belongs to the RimM family.</text>
</comment>
<dbReference type="Pfam" id="PF01782">
    <property type="entry name" value="RimM"/>
    <property type="match status" value="1"/>
</dbReference>
<comment type="domain">
    <text evidence="5">The PRC barrel domain binds ribosomal protein uS19.</text>
</comment>
<keyword evidence="1 5" id="KW-0963">Cytoplasm</keyword>
<accession>A0A9D2ABK7</accession>
<dbReference type="NCBIfam" id="TIGR02273">
    <property type="entry name" value="16S_RimM"/>
    <property type="match status" value="1"/>
</dbReference>
<dbReference type="InterPro" id="IPR009000">
    <property type="entry name" value="Transl_B-barrel_sf"/>
</dbReference>
<dbReference type="GO" id="GO:0042274">
    <property type="term" value="P:ribosomal small subunit biogenesis"/>
    <property type="evidence" value="ECO:0007669"/>
    <property type="project" value="UniProtKB-UniRule"/>
</dbReference>
<sequence>MVREEDCIRIGSVSKAHGLRGAVVVVADSNLIERYADKPVFLLLEGTPVPFFIAEGGLATRNHVSYIVKFDYVDTLAGAERLVGCDVFLEKKVLFEEGGEEEYDVFELNGFVVKDELSGEEGEVVDVLDYAGNVMLVVSIFGKEVLLPFSEVYILEVDWEEGKIAASIPAELVDLNG</sequence>
<comment type="subcellular location">
    <subcellularLocation>
        <location evidence="5">Cytoplasm</location>
    </subcellularLocation>
</comment>
<dbReference type="EMBL" id="DXFT01000096">
    <property type="protein sequence ID" value="HIX03446.1"/>
    <property type="molecule type" value="Genomic_DNA"/>
</dbReference>
<reference evidence="8" key="2">
    <citation type="submission" date="2021-04" db="EMBL/GenBank/DDBJ databases">
        <authorList>
            <person name="Gilroy R."/>
        </authorList>
    </citation>
    <scope>NUCLEOTIDE SEQUENCE</scope>
    <source>
        <strain evidence="8">23274</strain>
    </source>
</reference>
<dbReference type="InterPro" id="IPR056792">
    <property type="entry name" value="PRC_RimM"/>
</dbReference>
<keyword evidence="3 5" id="KW-0698">rRNA processing</keyword>
<keyword evidence="4 5" id="KW-0143">Chaperone</keyword>
<dbReference type="Proteomes" id="UP000824202">
    <property type="component" value="Unassembled WGS sequence"/>
</dbReference>
<dbReference type="HAMAP" id="MF_00014">
    <property type="entry name" value="Ribosome_mat_RimM"/>
    <property type="match status" value="1"/>
</dbReference>
<organism evidence="8 9">
    <name type="scientific">Candidatus Odoribacter faecigallinarum</name>
    <dbReference type="NCBI Taxonomy" id="2838706"/>
    <lineage>
        <taxon>Bacteria</taxon>
        <taxon>Pseudomonadati</taxon>
        <taxon>Bacteroidota</taxon>
        <taxon>Bacteroidia</taxon>
        <taxon>Bacteroidales</taxon>
        <taxon>Odoribacteraceae</taxon>
        <taxon>Odoribacter</taxon>
    </lineage>
</organism>
<evidence type="ECO:0000256" key="2">
    <source>
        <dbReference type="ARBA" id="ARBA00022517"/>
    </source>
</evidence>
<comment type="caution">
    <text evidence="8">The sequence shown here is derived from an EMBL/GenBank/DDBJ whole genome shotgun (WGS) entry which is preliminary data.</text>
</comment>
<dbReference type="PANTHER" id="PTHR33692">
    <property type="entry name" value="RIBOSOME MATURATION FACTOR RIMM"/>
    <property type="match status" value="1"/>
</dbReference>
<evidence type="ECO:0000256" key="5">
    <source>
        <dbReference type="HAMAP-Rule" id="MF_00014"/>
    </source>
</evidence>
<name>A0A9D2ABK7_9BACT</name>
<feature type="domain" description="RimM N-terminal" evidence="6">
    <location>
        <begin position="10"/>
        <end position="91"/>
    </location>
</feature>
<evidence type="ECO:0000259" key="6">
    <source>
        <dbReference type="Pfam" id="PF01782"/>
    </source>
</evidence>
<reference evidence="8" key="1">
    <citation type="journal article" date="2021" name="PeerJ">
        <title>Extensive microbial diversity within the chicken gut microbiome revealed by metagenomics and culture.</title>
        <authorList>
            <person name="Gilroy R."/>
            <person name="Ravi A."/>
            <person name="Getino M."/>
            <person name="Pursley I."/>
            <person name="Horton D.L."/>
            <person name="Alikhan N.F."/>
            <person name="Baker D."/>
            <person name="Gharbi K."/>
            <person name="Hall N."/>
            <person name="Watson M."/>
            <person name="Adriaenssens E.M."/>
            <person name="Foster-Nyarko E."/>
            <person name="Jarju S."/>
            <person name="Secka A."/>
            <person name="Antonio M."/>
            <person name="Oren A."/>
            <person name="Chaudhuri R.R."/>
            <person name="La Ragione R."/>
            <person name="Hildebrand F."/>
            <person name="Pallen M.J."/>
        </authorList>
    </citation>
    <scope>NUCLEOTIDE SEQUENCE</scope>
    <source>
        <strain evidence="8">23274</strain>
    </source>
</reference>
<feature type="domain" description="Ribosome maturation factor RimM PRC barrel" evidence="7">
    <location>
        <begin position="106"/>
        <end position="172"/>
    </location>
</feature>
<dbReference type="Gene3D" id="2.30.30.240">
    <property type="entry name" value="PRC-barrel domain"/>
    <property type="match status" value="1"/>
</dbReference>
<dbReference type="SUPFAM" id="SSF50447">
    <property type="entry name" value="Translation proteins"/>
    <property type="match status" value="1"/>
</dbReference>
<dbReference type="GO" id="GO:0005737">
    <property type="term" value="C:cytoplasm"/>
    <property type="evidence" value="ECO:0007669"/>
    <property type="project" value="UniProtKB-SubCell"/>
</dbReference>
<dbReference type="InterPro" id="IPR011961">
    <property type="entry name" value="RimM"/>
</dbReference>
<dbReference type="AlphaFoldDB" id="A0A9D2ABK7"/>
<dbReference type="Pfam" id="PF24986">
    <property type="entry name" value="PRC_RimM"/>
    <property type="match status" value="1"/>
</dbReference>
<comment type="function">
    <text evidence="5">An accessory protein needed during the final step in the assembly of 30S ribosomal subunit, possibly for assembly of the head region. Essential for efficient processing of 16S rRNA. May be needed both before and after RbfA during the maturation of 16S rRNA. It has affinity for free ribosomal 30S subunits but not for 70S ribosomes.</text>
</comment>
<dbReference type="GO" id="GO:0043022">
    <property type="term" value="F:ribosome binding"/>
    <property type="evidence" value="ECO:0007669"/>
    <property type="project" value="InterPro"/>
</dbReference>